<dbReference type="PANTHER" id="PTHR33745:SF3">
    <property type="entry name" value="RSBT CO-ANTAGONIST PROTEIN RSBRC"/>
    <property type="match status" value="1"/>
</dbReference>
<organism evidence="3 4">
    <name type="scientific">Cytobacillus purgationiresistens</name>
    <dbReference type="NCBI Taxonomy" id="863449"/>
    <lineage>
        <taxon>Bacteria</taxon>
        <taxon>Bacillati</taxon>
        <taxon>Bacillota</taxon>
        <taxon>Bacilli</taxon>
        <taxon>Bacillales</taxon>
        <taxon>Bacillaceae</taxon>
        <taxon>Cytobacillus</taxon>
    </lineage>
</organism>
<feature type="domain" description="STAS" evidence="2">
    <location>
        <begin position="148"/>
        <end position="263"/>
    </location>
</feature>
<dbReference type="InterPro" id="IPR012292">
    <property type="entry name" value="Globin/Proto"/>
</dbReference>
<dbReference type="SUPFAM" id="SSF52091">
    <property type="entry name" value="SpoIIaa-like"/>
    <property type="match status" value="1"/>
</dbReference>
<dbReference type="InterPro" id="IPR051932">
    <property type="entry name" value="Bact_StressResp_Reg"/>
</dbReference>
<gene>
    <name evidence="3" type="ORF">J2S17_005127</name>
</gene>
<evidence type="ECO:0000313" key="3">
    <source>
        <dbReference type="EMBL" id="MDQ0273206.1"/>
    </source>
</evidence>
<dbReference type="RefSeq" id="WP_307479016.1">
    <property type="nucleotide sequence ID" value="NZ_JAUSUB010000035.1"/>
</dbReference>
<reference evidence="3 4" key="1">
    <citation type="submission" date="2023-07" db="EMBL/GenBank/DDBJ databases">
        <title>Genomic Encyclopedia of Type Strains, Phase IV (KMG-IV): sequencing the most valuable type-strain genomes for metagenomic binning, comparative biology and taxonomic classification.</title>
        <authorList>
            <person name="Goeker M."/>
        </authorList>
    </citation>
    <scope>NUCLEOTIDE SEQUENCE [LARGE SCALE GENOMIC DNA]</scope>
    <source>
        <strain evidence="3 4">DSM 23494</strain>
    </source>
</reference>
<dbReference type="PANTHER" id="PTHR33745">
    <property type="entry name" value="RSBT ANTAGONIST PROTEIN RSBS-RELATED"/>
    <property type="match status" value="1"/>
</dbReference>
<keyword evidence="1" id="KW-0597">Phosphoprotein</keyword>
<accession>A0ABU0APJ9</accession>
<dbReference type="InterPro" id="IPR014792">
    <property type="entry name" value="RsbRA_N"/>
</dbReference>
<dbReference type="Proteomes" id="UP001238088">
    <property type="component" value="Unassembled WGS sequence"/>
</dbReference>
<protein>
    <submittedName>
        <fullName evidence="3">RsbT co-antagonist protein RsbR</fullName>
    </submittedName>
</protein>
<keyword evidence="4" id="KW-1185">Reference proteome</keyword>
<evidence type="ECO:0000259" key="2">
    <source>
        <dbReference type="PROSITE" id="PS50801"/>
    </source>
</evidence>
<dbReference type="Pfam" id="PF08678">
    <property type="entry name" value="Rsbr_N"/>
    <property type="match status" value="1"/>
</dbReference>
<dbReference type="Pfam" id="PF01740">
    <property type="entry name" value="STAS"/>
    <property type="match status" value="1"/>
</dbReference>
<evidence type="ECO:0000256" key="1">
    <source>
        <dbReference type="ARBA" id="ARBA00022553"/>
    </source>
</evidence>
<dbReference type="PROSITE" id="PS50801">
    <property type="entry name" value="STAS"/>
    <property type="match status" value="1"/>
</dbReference>
<dbReference type="Gene3D" id="1.10.490.10">
    <property type="entry name" value="Globins"/>
    <property type="match status" value="1"/>
</dbReference>
<dbReference type="InterPro" id="IPR002645">
    <property type="entry name" value="STAS_dom"/>
</dbReference>
<dbReference type="EMBL" id="JAUSUB010000035">
    <property type="protein sequence ID" value="MDQ0273206.1"/>
    <property type="molecule type" value="Genomic_DNA"/>
</dbReference>
<name>A0ABU0APJ9_9BACI</name>
<dbReference type="Gene3D" id="3.30.750.24">
    <property type="entry name" value="STAS domain"/>
    <property type="match status" value="1"/>
</dbReference>
<evidence type="ECO:0000313" key="4">
    <source>
        <dbReference type="Proteomes" id="UP001238088"/>
    </source>
</evidence>
<dbReference type="CDD" id="cd07041">
    <property type="entry name" value="STAS_RsbR_RsbS_like"/>
    <property type="match status" value="1"/>
</dbReference>
<comment type="caution">
    <text evidence="3">The sequence shown here is derived from an EMBL/GenBank/DDBJ whole genome shotgun (WGS) entry which is preliminary data.</text>
</comment>
<dbReference type="InterPro" id="IPR036513">
    <property type="entry name" value="STAS_dom_sf"/>
</dbReference>
<proteinExistence type="predicted"/>
<sequence length="274" mass="30612">MTLNYIRSNRQAIFEEWVQRLKEQSDETVSNVILDQNFSTTSTELINLAILKISGSTEEYTTRLEDFSDKIVRLGWPLRFVVNTLDVFGDLVYEGMEKDGLVDSKNQVKVMHDINHWMKAMISEIINDYTSTWERTISNQKMALQELSAPLIPVFDGITVMPLVGTIDTDRAKQIMENLLQGAVKHRSEVVLIDITGVPVVDTMVAHHIIQAAGAVRLIGATCMIVGIRSEIAQTIVSLGIDLSRVITKNTLKSGVEAALEITNCKIVPLEVKK</sequence>